<dbReference type="GO" id="GO:0005634">
    <property type="term" value="C:nucleus"/>
    <property type="evidence" value="ECO:0007669"/>
    <property type="project" value="TreeGrafter"/>
</dbReference>
<dbReference type="SMART" id="SM00249">
    <property type="entry name" value="PHD"/>
    <property type="match status" value="2"/>
</dbReference>
<dbReference type="SUPFAM" id="SSF51197">
    <property type="entry name" value="Clavaminate synthase-like"/>
    <property type="match status" value="1"/>
</dbReference>
<dbReference type="Pfam" id="PF02373">
    <property type="entry name" value="JmjC"/>
    <property type="match status" value="1"/>
</dbReference>
<evidence type="ECO:0000256" key="1">
    <source>
        <dbReference type="ARBA" id="ARBA00022723"/>
    </source>
</evidence>
<dbReference type="Pfam" id="PF13831">
    <property type="entry name" value="PHD_2"/>
    <property type="match status" value="1"/>
</dbReference>
<dbReference type="PROSITE" id="PS51183">
    <property type="entry name" value="JMJN"/>
    <property type="match status" value="1"/>
</dbReference>
<dbReference type="SMART" id="SM00558">
    <property type="entry name" value="JmjC"/>
    <property type="match status" value="1"/>
</dbReference>
<dbReference type="Gene3D" id="3.10.330.70">
    <property type="match status" value="1"/>
</dbReference>
<dbReference type="Pfam" id="PF02375">
    <property type="entry name" value="JmjN"/>
    <property type="match status" value="1"/>
</dbReference>
<dbReference type="InterPro" id="IPR003347">
    <property type="entry name" value="JmjC_dom"/>
</dbReference>
<keyword evidence="3" id="KW-0862">Zinc</keyword>
<dbReference type="Gene3D" id="2.60.120.650">
    <property type="entry name" value="Cupin"/>
    <property type="match status" value="1"/>
</dbReference>
<evidence type="ECO:0000313" key="8">
    <source>
        <dbReference type="Proteomes" id="UP001497525"/>
    </source>
</evidence>
<dbReference type="GO" id="GO:0000785">
    <property type="term" value="C:chromatin"/>
    <property type="evidence" value="ECO:0007669"/>
    <property type="project" value="TreeGrafter"/>
</dbReference>
<keyword evidence="1" id="KW-0479">Metal-binding</keyword>
<feature type="domain" description="JmjN" evidence="5">
    <location>
        <begin position="29"/>
        <end position="71"/>
    </location>
</feature>
<dbReference type="Gene3D" id="3.30.40.10">
    <property type="entry name" value="Zinc/RING finger domain, C3HC4 (zinc finger)"/>
    <property type="match status" value="2"/>
</dbReference>
<dbReference type="PANTHER" id="PTHR10694:SF7">
    <property type="entry name" value="[HISTONE H3]-TRIMETHYL-L-LYSINE(9) DEMETHYLASE"/>
    <property type="match status" value="1"/>
</dbReference>
<evidence type="ECO:0000259" key="5">
    <source>
        <dbReference type="PROSITE" id="PS51183"/>
    </source>
</evidence>
<dbReference type="InterPro" id="IPR001965">
    <property type="entry name" value="Znf_PHD"/>
</dbReference>
<dbReference type="PROSITE" id="PS51184">
    <property type="entry name" value="JMJC"/>
    <property type="match status" value="1"/>
</dbReference>
<dbReference type="GO" id="GO:0032454">
    <property type="term" value="F:histone H3K9 demethylase activity"/>
    <property type="evidence" value="ECO:0007669"/>
    <property type="project" value="TreeGrafter"/>
</dbReference>
<name>A0AAV2T3J1_CALDB</name>
<dbReference type="InterPro" id="IPR013083">
    <property type="entry name" value="Znf_RING/FYVE/PHD"/>
</dbReference>
<dbReference type="Gene3D" id="2.30.30.140">
    <property type="match status" value="1"/>
</dbReference>
<accession>A0AAV2T3J1</accession>
<dbReference type="AlphaFoldDB" id="A0AAV2T3J1"/>
<comment type="caution">
    <text evidence="7">The sequence shown here is derived from an EMBL/GenBank/DDBJ whole genome shotgun (WGS) entry which is preliminary data.</text>
</comment>
<keyword evidence="2" id="KW-0863">Zinc-finger</keyword>
<sequence length="1008" mass="113059">MMSGSVKGLKKGPFIEKWMTQNVASIPEIPTYEPTYEEFENFSQCVTNIEELGAHHVGLCKVIPPSNWVARAEGYRDLDSLVVDKPVCQITYGSRGIFSQDIHTRKSMTFKEFRGVASSDPNCTPNHRDWEHLERKYWASIGIARPLYGANVSGSLMGSQRVWNIAKLDSILSSVLNAEGVRIPGVNTPYLYYGMWRATFPWHVEDVELYSVNYVHWGQPKHWYVIPPAFARKFEAFVFEYFRSECLSCHCFLRHKCVLINPSVLAKAGIPTRKIVQRSGEFIITFPYAYHAGFNMGLNIAESTNFALPRWIEYGKKAKVCSCWDDTVRICMDPFVRRFQPSLYQAWRKGKDCCPHPLDEYASLDADKSLALAKSAKTTTPETRSLHVTSTAIVRRSHQPKLDGQRAEKKFNFIVGDLNLLDLRYSAEGFLRSRIPYHIVNNPELLPLWCGYPPDLQAEKYFNLLMSNYQPHCAVCCLLWVPQYVAKVLSTEPRETPVPRSGAPHISEVAYAKSDESAFTLSVPSDIHSSILQCSRCFLTVHARCYGVPSSPDNPSLAASSRGLGADVPSGNLSSSPRWVCDGCRAPVKPTCAFCYMRGGAMKTLANRVNYFTKRPYWAHIVCALATPGCQFIDIEKRVASVSSDAIKCALAISADVSGVGGGGRLMTSSPVSKRCYTHCLSSECLPGPSSQCFPTESDEEHSPSFGKRACLSTPTYLEDLLFDTNFIPVAPKRHERTEPSKGSRGKCVRNRKCSTLRRNHSGPKATTKTNLNSSLNSSTSSTSDESSLRRELDRIYSECAICRLPGRGYLPLARCWFDECPKRYHVTCAQMAGVLIGTGAYPNMFYIACDQHPTGHKQHGQTDQEVVLPGDEVMVRQATNPPVFVPGIATRLVTPLYCRITFPDGTFSKDTPPEYLTNVNWIRDGPPAIGSIVKVLWDDNIEYVGNFQGTTTEKWEVQIGDDEFMVLAREDFYLSRGRENRRRDRVIRGRLIMEGNFPTDSDEVTTE</sequence>
<dbReference type="Proteomes" id="UP001497525">
    <property type="component" value="Unassembled WGS sequence"/>
</dbReference>
<dbReference type="PANTHER" id="PTHR10694">
    <property type="entry name" value="LYSINE-SPECIFIC DEMETHYLASE"/>
    <property type="match status" value="1"/>
</dbReference>
<evidence type="ECO:0000256" key="2">
    <source>
        <dbReference type="ARBA" id="ARBA00022771"/>
    </source>
</evidence>
<dbReference type="EMBL" id="CAXLJL010000101">
    <property type="protein sequence ID" value="CAL5131739.1"/>
    <property type="molecule type" value="Genomic_DNA"/>
</dbReference>
<evidence type="ECO:0008006" key="9">
    <source>
        <dbReference type="Google" id="ProtNLM"/>
    </source>
</evidence>
<dbReference type="GO" id="GO:0051864">
    <property type="term" value="F:histone H3K36 demethylase activity"/>
    <property type="evidence" value="ECO:0007669"/>
    <property type="project" value="TreeGrafter"/>
</dbReference>
<gene>
    <name evidence="7" type="ORF">CDAUBV1_LOCUS4242</name>
</gene>
<evidence type="ECO:0000256" key="3">
    <source>
        <dbReference type="ARBA" id="ARBA00022833"/>
    </source>
</evidence>
<evidence type="ECO:0000256" key="4">
    <source>
        <dbReference type="SAM" id="MobiDB-lite"/>
    </source>
</evidence>
<dbReference type="InterPro" id="IPR003349">
    <property type="entry name" value="JmjN"/>
</dbReference>
<organism evidence="7 8">
    <name type="scientific">Calicophoron daubneyi</name>
    <name type="common">Rumen fluke</name>
    <name type="synonym">Paramphistomum daubneyi</name>
    <dbReference type="NCBI Taxonomy" id="300641"/>
    <lineage>
        <taxon>Eukaryota</taxon>
        <taxon>Metazoa</taxon>
        <taxon>Spiralia</taxon>
        <taxon>Lophotrochozoa</taxon>
        <taxon>Platyhelminthes</taxon>
        <taxon>Trematoda</taxon>
        <taxon>Digenea</taxon>
        <taxon>Plagiorchiida</taxon>
        <taxon>Pronocephalata</taxon>
        <taxon>Paramphistomoidea</taxon>
        <taxon>Paramphistomidae</taxon>
        <taxon>Calicophoron</taxon>
    </lineage>
</organism>
<dbReference type="GO" id="GO:0008270">
    <property type="term" value="F:zinc ion binding"/>
    <property type="evidence" value="ECO:0007669"/>
    <property type="project" value="UniProtKB-KW"/>
</dbReference>
<feature type="region of interest" description="Disordered" evidence="4">
    <location>
        <begin position="757"/>
        <end position="788"/>
    </location>
</feature>
<feature type="domain" description="JmjC" evidence="6">
    <location>
        <begin position="157"/>
        <end position="323"/>
    </location>
</feature>
<dbReference type="SMART" id="SM00545">
    <property type="entry name" value="JmjN"/>
    <property type="match status" value="1"/>
</dbReference>
<evidence type="ECO:0000313" key="7">
    <source>
        <dbReference type="EMBL" id="CAL5131739.1"/>
    </source>
</evidence>
<dbReference type="InterPro" id="IPR019787">
    <property type="entry name" value="Znf_PHD-finger"/>
</dbReference>
<reference evidence="7" key="1">
    <citation type="submission" date="2024-06" db="EMBL/GenBank/DDBJ databases">
        <authorList>
            <person name="Liu X."/>
            <person name="Lenzi L."/>
            <person name="Haldenby T S."/>
            <person name="Uol C."/>
        </authorList>
    </citation>
    <scope>NUCLEOTIDE SEQUENCE</scope>
</reference>
<evidence type="ECO:0000259" key="6">
    <source>
        <dbReference type="PROSITE" id="PS51184"/>
    </source>
</evidence>
<dbReference type="GO" id="GO:0010468">
    <property type="term" value="P:regulation of gene expression"/>
    <property type="evidence" value="ECO:0007669"/>
    <property type="project" value="TreeGrafter"/>
</dbReference>
<proteinExistence type="predicted"/>
<protein>
    <recommendedName>
        <fullName evidence="9">[Histone H3]-trimethyl-L-lysine(9) demethylase</fullName>
    </recommendedName>
</protein>
<feature type="compositionally biased region" description="Low complexity" evidence="4">
    <location>
        <begin position="767"/>
        <end position="786"/>
    </location>
</feature>